<keyword evidence="1" id="KW-0677">Repeat</keyword>
<dbReference type="Gene3D" id="1.25.10.10">
    <property type="entry name" value="Leucine-rich Repeat Variant"/>
    <property type="match status" value="1"/>
</dbReference>
<protein>
    <submittedName>
        <fullName evidence="2">RING-type E3 ubiquitin transferase</fullName>
    </submittedName>
</protein>
<gene>
    <name evidence="2" type="ORF">O6P43_019968</name>
</gene>
<comment type="caution">
    <text evidence="2">The sequence shown here is derived from an EMBL/GenBank/DDBJ whole genome shotgun (WGS) entry which is preliminary data.</text>
</comment>
<keyword evidence="3" id="KW-1185">Reference proteome</keyword>
<dbReference type="SMART" id="SM00185">
    <property type="entry name" value="ARM"/>
    <property type="match status" value="2"/>
</dbReference>
<dbReference type="AlphaFoldDB" id="A0AAD7PLQ3"/>
<keyword evidence="2" id="KW-0808">Transferase</keyword>
<dbReference type="PANTHER" id="PTHR45958">
    <property type="entry name" value="RING-TYPE E3 UBIQUITIN TRANSFERASE"/>
    <property type="match status" value="1"/>
</dbReference>
<dbReference type="InterPro" id="IPR016024">
    <property type="entry name" value="ARM-type_fold"/>
</dbReference>
<dbReference type="InterPro" id="IPR052608">
    <property type="entry name" value="U-box_domain_protein"/>
</dbReference>
<name>A0AAD7PLQ3_QUISA</name>
<dbReference type="GO" id="GO:0016740">
    <property type="term" value="F:transferase activity"/>
    <property type="evidence" value="ECO:0007669"/>
    <property type="project" value="UniProtKB-KW"/>
</dbReference>
<sequence length="362" mass="40371">MTQSPPTISSPPSSAKKLHQQTFLFFSICLNLDCSLVQIYSSTIRSALKARSCPALFILKLNKFAIPGSESTKTDMAETLSEIELTDQNKLYLIQTGALDPLLQLLKNGRIQIKKVAGKALLQLSILPQIGLHMIREGVVGPLFELLYRHSSQTSTLRKWVAPTIMHLAISTTVQEAEEEQVTFLESEEDIFKFFSLISLTGPDIPTSILKAFYAMCQSPSGLDIRMKLSQLSAVRVLVQLCEVDNKVVRPNAVKLFFCLTEARDDSSFSEHAGQECIENFLRIIETTNDVEEIGAAMGIVSKLPKDPQITQLLLDSGALETIFACLTDGNRHTGQILRLQRMLSKLFAVLLSQQLWNGRRW</sequence>
<accession>A0AAD7PLQ3</accession>
<evidence type="ECO:0000256" key="1">
    <source>
        <dbReference type="ARBA" id="ARBA00022737"/>
    </source>
</evidence>
<dbReference type="EMBL" id="JARAOO010000008">
    <property type="protein sequence ID" value="KAJ7959384.1"/>
    <property type="molecule type" value="Genomic_DNA"/>
</dbReference>
<dbReference type="KEGG" id="qsa:O6P43_019968"/>
<dbReference type="PANTHER" id="PTHR45958:SF8">
    <property type="entry name" value="U-BOX DOMAIN-CONTAINING PROTEIN 44-LIKE"/>
    <property type="match status" value="1"/>
</dbReference>
<organism evidence="2 3">
    <name type="scientific">Quillaja saponaria</name>
    <name type="common">Soap bark tree</name>
    <dbReference type="NCBI Taxonomy" id="32244"/>
    <lineage>
        <taxon>Eukaryota</taxon>
        <taxon>Viridiplantae</taxon>
        <taxon>Streptophyta</taxon>
        <taxon>Embryophyta</taxon>
        <taxon>Tracheophyta</taxon>
        <taxon>Spermatophyta</taxon>
        <taxon>Magnoliopsida</taxon>
        <taxon>eudicotyledons</taxon>
        <taxon>Gunneridae</taxon>
        <taxon>Pentapetalae</taxon>
        <taxon>rosids</taxon>
        <taxon>fabids</taxon>
        <taxon>Fabales</taxon>
        <taxon>Quillajaceae</taxon>
        <taxon>Quillaja</taxon>
    </lineage>
</organism>
<evidence type="ECO:0000313" key="3">
    <source>
        <dbReference type="Proteomes" id="UP001163823"/>
    </source>
</evidence>
<dbReference type="InterPro" id="IPR011989">
    <property type="entry name" value="ARM-like"/>
</dbReference>
<dbReference type="Proteomes" id="UP001163823">
    <property type="component" value="Chromosome 8"/>
</dbReference>
<evidence type="ECO:0000313" key="2">
    <source>
        <dbReference type="EMBL" id="KAJ7959384.1"/>
    </source>
</evidence>
<dbReference type="InterPro" id="IPR000225">
    <property type="entry name" value="Armadillo"/>
</dbReference>
<dbReference type="SUPFAM" id="SSF48371">
    <property type="entry name" value="ARM repeat"/>
    <property type="match status" value="1"/>
</dbReference>
<reference evidence="2" key="1">
    <citation type="journal article" date="2023" name="Science">
        <title>Elucidation of the pathway for biosynthesis of saponin adjuvants from the soapbark tree.</title>
        <authorList>
            <person name="Reed J."/>
            <person name="Orme A."/>
            <person name="El-Demerdash A."/>
            <person name="Owen C."/>
            <person name="Martin L.B.B."/>
            <person name="Misra R.C."/>
            <person name="Kikuchi S."/>
            <person name="Rejzek M."/>
            <person name="Martin A.C."/>
            <person name="Harkess A."/>
            <person name="Leebens-Mack J."/>
            <person name="Louveau T."/>
            <person name="Stephenson M.J."/>
            <person name="Osbourn A."/>
        </authorList>
    </citation>
    <scope>NUCLEOTIDE SEQUENCE</scope>
    <source>
        <strain evidence="2">S10</strain>
    </source>
</reference>
<proteinExistence type="predicted"/>
<dbReference type="Pfam" id="PF00514">
    <property type="entry name" value="Arm"/>
    <property type="match status" value="1"/>
</dbReference>